<keyword evidence="5 13" id="KW-0732">Signal</keyword>
<dbReference type="InterPro" id="IPR002105">
    <property type="entry name" value="Dockerin_1_rpt"/>
</dbReference>
<dbReference type="Gene3D" id="2.60.120.260">
    <property type="entry name" value="Galactose-binding domain-like"/>
    <property type="match status" value="1"/>
</dbReference>
<gene>
    <name evidence="17" type="primary">xyn10C</name>
</gene>
<evidence type="ECO:0000256" key="9">
    <source>
        <dbReference type="ARBA" id="ARBA00023295"/>
    </source>
</evidence>
<dbReference type="GO" id="GO:0030246">
    <property type="term" value="F:carbohydrate binding"/>
    <property type="evidence" value="ECO:0007669"/>
    <property type="project" value="InterPro"/>
</dbReference>
<evidence type="ECO:0000256" key="3">
    <source>
        <dbReference type="ARBA" id="ARBA00007495"/>
    </source>
</evidence>
<feature type="active site" description="Nucleophile" evidence="11">
    <location>
        <position position="262"/>
    </location>
</feature>
<dbReference type="PROSITE" id="PS51257">
    <property type="entry name" value="PROKAR_LIPOPROTEIN"/>
    <property type="match status" value="1"/>
</dbReference>
<evidence type="ECO:0000259" key="16">
    <source>
        <dbReference type="PROSITE" id="PS51766"/>
    </source>
</evidence>
<dbReference type="GO" id="GO:0030245">
    <property type="term" value="P:cellulose catabolic process"/>
    <property type="evidence" value="ECO:0007669"/>
    <property type="project" value="UniProtKB-KW"/>
</dbReference>
<accession>A0A173M083</accession>
<dbReference type="AlphaFoldDB" id="A0A173M083"/>
<organism evidence="17">
    <name type="scientific">Ruminiclostridium josui</name>
    <name type="common">Clostridium josui</name>
    <dbReference type="NCBI Taxonomy" id="1499"/>
    <lineage>
        <taxon>Bacteria</taxon>
        <taxon>Bacillati</taxon>
        <taxon>Bacillota</taxon>
        <taxon>Clostridia</taxon>
        <taxon>Eubacteriales</taxon>
        <taxon>Oscillospiraceae</taxon>
        <taxon>Ruminiclostridium</taxon>
    </lineage>
</organism>
<dbReference type="Pfam" id="PF03422">
    <property type="entry name" value="CBM_6"/>
    <property type="match status" value="1"/>
</dbReference>
<evidence type="ECO:0000256" key="1">
    <source>
        <dbReference type="ARBA" id="ARBA00000681"/>
    </source>
</evidence>
<dbReference type="Gene3D" id="3.20.20.80">
    <property type="entry name" value="Glycosidases"/>
    <property type="match status" value="1"/>
</dbReference>
<dbReference type="InterPro" id="IPR016134">
    <property type="entry name" value="Dockerin_dom"/>
</dbReference>
<dbReference type="PROSITE" id="PS00591">
    <property type="entry name" value="GH10_1"/>
    <property type="match status" value="1"/>
</dbReference>
<dbReference type="InterPro" id="IPR001000">
    <property type="entry name" value="GH10_dom"/>
</dbReference>
<feature type="chain" id="PRO_5039471796" description="Beta-xylanase" evidence="13">
    <location>
        <begin position="35"/>
        <end position="541"/>
    </location>
</feature>
<dbReference type="InterPro" id="IPR044846">
    <property type="entry name" value="GH10"/>
</dbReference>
<dbReference type="PROSITE" id="PS00018">
    <property type="entry name" value="EF_HAND_1"/>
    <property type="match status" value="2"/>
</dbReference>
<comment type="catalytic activity">
    <reaction evidence="1 12">
        <text>Endohydrolysis of (1-&gt;4)-beta-D-xylosidic linkages in xylans.</text>
        <dbReference type="EC" id="3.2.1.8"/>
    </reaction>
</comment>
<evidence type="ECO:0000259" key="14">
    <source>
        <dbReference type="PROSITE" id="PS51175"/>
    </source>
</evidence>
<keyword evidence="10 12" id="KW-0624">Polysaccharide degradation</keyword>
<evidence type="ECO:0000256" key="13">
    <source>
        <dbReference type="SAM" id="SignalP"/>
    </source>
</evidence>
<dbReference type="Pfam" id="PF00404">
    <property type="entry name" value="Dockerin_1"/>
    <property type="match status" value="1"/>
</dbReference>
<evidence type="ECO:0000256" key="5">
    <source>
        <dbReference type="ARBA" id="ARBA00022729"/>
    </source>
</evidence>
<evidence type="ECO:0000256" key="12">
    <source>
        <dbReference type="RuleBase" id="RU361174"/>
    </source>
</evidence>
<dbReference type="GO" id="GO:0008810">
    <property type="term" value="F:cellulase activity"/>
    <property type="evidence" value="ECO:0007669"/>
    <property type="project" value="UniProtKB-EC"/>
</dbReference>
<dbReference type="PANTHER" id="PTHR31490:SF88">
    <property type="entry name" value="BETA-XYLANASE"/>
    <property type="match status" value="1"/>
</dbReference>
<dbReference type="EC" id="3.2.1.8" evidence="12"/>
<comment type="catalytic activity">
    <reaction evidence="2">
        <text>Endohydrolysis of (1-&gt;4)-beta-D-glucosidic linkages in cellulose, lichenin and cereal beta-D-glucans.</text>
        <dbReference type="EC" id="3.2.1.4"/>
    </reaction>
</comment>
<dbReference type="PROSITE" id="PS51175">
    <property type="entry name" value="CBM6"/>
    <property type="match status" value="1"/>
</dbReference>
<dbReference type="InterPro" id="IPR008979">
    <property type="entry name" value="Galactose-bd-like_sf"/>
</dbReference>
<dbReference type="EMBL" id="LC145698">
    <property type="protein sequence ID" value="BAV00621.1"/>
    <property type="molecule type" value="Genomic_DNA"/>
</dbReference>
<feature type="domain" description="CBM6" evidence="14">
    <location>
        <begin position="345"/>
        <end position="468"/>
    </location>
</feature>
<keyword evidence="9 12" id="KW-0326">Glycosidase</keyword>
<dbReference type="SUPFAM" id="SSF51445">
    <property type="entry name" value="(Trans)glycosidases"/>
    <property type="match status" value="1"/>
</dbReference>
<name>A0A173M083_RUMJO</name>
<sequence length="541" mass="59887">MIKKSNNCKLRIFSILLSALLCACIINSSLPLTADAAMATGKPKFVGNIWYDGSVPSKFGDYWNQLTPENATKWGSCEPQQGVYNFSQAKAMYNYCKTNKIPFKFHTLVWGSQYPNWLNNLSGAARKTAIENWYKAAAQNFPDPEFIDVVNEAMPGHAPFPFKNDIGGDNGLYGTGWDWIVWSFEMARKYFPNAKLLINDYNVLNEWSCLDQYIPVVKILKARNLIDGVGCQSHGLEKTSAANLKSRLDRLAATGVPIYISELDLDIADDNAQKSKMQELFPVMYEHSAVKGITIWGYIQGRTWIQNSHLIRSNGTERPALTWLKQYLANVPGEDIPVEPRSAFEKIEAESYNDQSGIQTETCSEGGENVGYIEDGDYIVYKSIDFGNGATSFKARVASATNGGKIEIRLDSANGTLIGTCPVAATGDWQTWVDATCSVSGVSGKHDLYLKFTGGSDYLFNINWFIFGNTPVSTDKIGDLNSDGEIDALDFQILKKCILGTETVKNEKLADLDGSGAIDALDFVLMKQYLLGQITKFPADK</sequence>
<evidence type="ECO:0000256" key="6">
    <source>
        <dbReference type="ARBA" id="ARBA00022801"/>
    </source>
</evidence>
<evidence type="ECO:0000256" key="2">
    <source>
        <dbReference type="ARBA" id="ARBA00000966"/>
    </source>
</evidence>
<dbReference type="InterPro" id="IPR036439">
    <property type="entry name" value="Dockerin_dom_sf"/>
</dbReference>
<feature type="domain" description="GH10" evidence="15">
    <location>
        <begin position="52"/>
        <end position="327"/>
    </location>
</feature>
<keyword evidence="7" id="KW-0136">Cellulose degradation</keyword>
<dbReference type="PRINTS" id="PR00134">
    <property type="entry name" value="GLHYDRLASE10"/>
</dbReference>
<protein>
    <recommendedName>
        <fullName evidence="12">Beta-xylanase</fullName>
        <ecNumber evidence="12">3.2.1.8</ecNumber>
    </recommendedName>
</protein>
<dbReference type="Pfam" id="PF00331">
    <property type="entry name" value="Glyco_hydro_10"/>
    <property type="match status" value="1"/>
</dbReference>
<evidence type="ECO:0000313" key="17">
    <source>
        <dbReference type="EMBL" id="BAV00621.1"/>
    </source>
</evidence>
<dbReference type="PROSITE" id="PS51760">
    <property type="entry name" value="GH10_2"/>
    <property type="match status" value="1"/>
</dbReference>
<proteinExistence type="inferred from homology"/>
<dbReference type="GO" id="GO:0031176">
    <property type="term" value="F:endo-1,4-beta-xylanase activity"/>
    <property type="evidence" value="ECO:0007669"/>
    <property type="project" value="UniProtKB-EC"/>
</dbReference>
<dbReference type="GO" id="GO:0045493">
    <property type="term" value="P:xylan catabolic process"/>
    <property type="evidence" value="ECO:0007669"/>
    <property type="project" value="UniProtKB-KW"/>
</dbReference>
<evidence type="ECO:0000256" key="10">
    <source>
        <dbReference type="ARBA" id="ARBA00023326"/>
    </source>
</evidence>
<keyword evidence="8 12" id="KW-0119">Carbohydrate metabolism</keyword>
<keyword evidence="6 12" id="KW-0378">Hydrolase</keyword>
<dbReference type="InterPro" id="IPR018247">
    <property type="entry name" value="EF_Hand_1_Ca_BS"/>
</dbReference>
<dbReference type="SMR" id="A0A173M083"/>
<dbReference type="SMART" id="SM00606">
    <property type="entry name" value="CBD_IV"/>
    <property type="match status" value="1"/>
</dbReference>
<evidence type="ECO:0000256" key="11">
    <source>
        <dbReference type="PROSITE-ProRule" id="PRU10061"/>
    </source>
</evidence>
<feature type="signal peptide" evidence="13">
    <location>
        <begin position="1"/>
        <end position="34"/>
    </location>
</feature>
<dbReference type="SUPFAM" id="SSF63446">
    <property type="entry name" value="Type I dockerin domain"/>
    <property type="match status" value="1"/>
</dbReference>
<keyword evidence="4 17" id="KW-0858">Xylan degradation</keyword>
<evidence type="ECO:0000259" key="15">
    <source>
        <dbReference type="PROSITE" id="PS51760"/>
    </source>
</evidence>
<evidence type="ECO:0000256" key="7">
    <source>
        <dbReference type="ARBA" id="ARBA00023001"/>
    </source>
</evidence>
<dbReference type="SMART" id="SM00633">
    <property type="entry name" value="Glyco_10"/>
    <property type="match status" value="1"/>
</dbReference>
<evidence type="ECO:0000256" key="4">
    <source>
        <dbReference type="ARBA" id="ARBA00022651"/>
    </source>
</evidence>
<comment type="similarity">
    <text evidence="3 12">Belongs to the glycosyl hydrolase 10 (cellulase F) family.</text>
</comment>
<dbReference type="CDD" id="cd14256">
    <property type="entry name" value="Dockerin_I"/>
    <property type="match status" value="1"/>
</dbReference>
<dbReference type="Gene3D" id="1.10.1330.10">
    <property type="entry name" value="Dockerin domain"/>
    <property type="match status" value="1"/>
</dbReference>
<dbReference type="InterPro" id="IPR006584">
    <property type="entry name" value="Cellulose-bd_IV"/>
</dbReference>
<dbReference type="CDD" id="cd04084">
    <property type="entry name" value="CBM6_xylanase-like"/>
    <property type="match status" value="1"/>
</dbReference>
<dbReference type="InterPro" id="IPR005084">
    <property type="entry name" value="CBM6"/>
</dbReference>
<dbReference type="PROSITE" id="PS51766">
    <property type="entry name" value="DOCKERIN"/>
    <property type="match status" value="1"/>
</dbReference>
<reference evidence="17" key="1">
    <citation type="submission" date="2016-04" db="EMBL/GenBank/DDBJ databases">
        <title>Recombinant cellulolytic enzyme complexes comprising the full-length scaffolding protein CipA, cellulase Cel5B and xylanase Xyn10C of Ruminiclostridium josui.</title>
        <authorList>
            <person name="Sakka K."/>
        </authorList>
    </citation>
    <scope>NUCLEOTIDE SEQUENCE</scope>
    <source>
        <strain evidence="17">JCM 17888</strain>
    </source>
</reference>
<dbReference type="PANTHER" id="PTHR31490">
    <property type="entry name" value="GLYCOSYL HYDROLASE"/>
    <property type="match status" value="1"/>
</dbReference>
<feature type="domain" description="Dockerin" evidence="16">
    <location>
        <begin position="473"/>
        <end position="539"/>
    </location>
</feature>
<dbReference type="InterPro" id="IPR017853">
    <property type="entry name" value="GH"/>
</dbReference>
<dbReference type="InterPro" id="IPR031158">
    <property type="entry name" value="GH10_AS"/>
</dbReference>
<dbReference type="SUPFAM" id="SSF49785">
    <property type="entry name" value="Galactose-binding domain-like"/>
    <property type="match status" value="1"/>
</dbReference>
<evidence type="ECO:0000256" key="8">
    <source>
        <dbReference type="ARBA" id="ARBA00023277"/>
    </source>
</evidence>